<comment type="function">
    <text evidence="18">Core subunit of the mitochondrial membrane respiratory chain NADH dehydrogenase (Complex I) which catalyzes electron transfer from NADH through the respiratory chain, using ubiquinone as an electron acceptor. Essential for the catalytic activity and assembly of complex I.</text>
</comment>
<proteinExistence type="inferred from homology"/>
<evidence type="ECO:0000313" key="20">
    <source>
        <dbReference type="EMBL" id="APU89516.1"/>
    </source>
</evidence>
<keyword evidence="15 18" id="KW-0496">Mitochondrion</keyword>
<feature type="transmembrane region" description="Helical" evidence="18">
    <location>
        <begin position="31"/>
        <end position="52"/>
    </location>
</feature>
<keyword evidence="7 18" id="KW-0679">Respiratory chain</keyword>
<evidence type="ECO:0000256" key="17">
    <source>
        <dbReference type="ARBA" id="ARBA00049551"/>
    </source>
</evidence>
<reference evidence="20" key="1">
    <citation type="submission" date="2016-05" db="EMBL/GenBank/DDBJ databases">
        <title>Smart mitochondrial genome of Oniscidea (terrestrial crustacea).</title>
        <authorList>
            <person name="Marcade I."/>
            <person name="Quevarec L."/>
            <person name="Badawi M."/>
            <person name="Delaunay C."/>
            <person name="Lesobre J."/>
        </authorList>
    </citation>
    <scope>NUCLEOTIDE SEQUENCE</scope>
</reference>
<evidence type="ECO:0000256" key="10">
    <source>
        <dbReference type="ARBA" id="ARBA00022967"/>
    </source>
</evidence>
<dbReference type="InterPro" id="IPR001750">
    <property type="entry name" value="ND/Mrp_TM"/>
</dbReference>
<accession>A0A1P8DKE9</accession>
<evidence type="ECO:0000256" key="2">
    <source>
        <dbReference type="ARBA" id="ARBA00004448"/>
    </source>
</evidence>
<comment type="catalytic activity">
    <reaction evidence="17 18">
        <text>a ubiquinone + NADH + 5 H(+)(in) = a ubiquinol + NAD(+) + 4 H(+)(out)</text>
        <dbReference type="Rhea" id="RHEA:29091"/>
        <dbReference type="Rhea" id="RHEA-COMP:9565"/>
        <dbReference type="Rhea" id="RHEA-COMP:9566"/>
        <dbReference type="ChEBI" id="CHEBI:15378"/>
        <dbReference type="ChEBI" id="CHEBI:16389"/>
        <dbReference type="ChEBI" id="CHEBI:17976"/>
        <dbReference type="ChEBI" id="CHEBI:57540"/>
        <dbReference type="ChEBI" id="CHEBI:57945"/>
        <dbReference type="EC" id="7.1.1.2"/>
    </reaction>
</comment>
<evidence type="ECO:0000256" key="3">
    <source>
        <dbReference type="ARBA" id="ARBA00007012"/>
    </source>
</evidence>
<keyword evidence="10 18" id="KW-1278">Translocase</keyword>
<feature type="transmembrane region" description="Helical" evidence="18">
    <location>
        <begin position="64"/>
        <end position="83"/>
    </location>
</feature>
<comment type="similarity">
    <text evidence="3 18">Belongs to the complex I subunit 2 family.</text>
</comment>
<keyword evidence="11 18" id="KW-0249">Electron transport</keyword>
<evidence type="ECO:0000256" key="15">
    <source>
        <dbReference type="ARBA" id="ARBA00023128"/>
    </source>
</evidence>
<dbReference type="InterPro" id="IPR003917">
    <property type="entry name" value="NADH_UbQ_OxRdtase_chain2"/>
</dbReference>
<comment type="function">
    <text evidence="1">Core subunit of the mitochondrial membrane respiratory chain NADH dehydrogenase (Complex I) that is believed to belong to the minimal assembly required for catalysis. Complex I functions in the transfer of electrons from NADH to the respiratory chain. The immediate electron acceptor for the enzyme is believed to be ubiquinone.</text>
</comment>
<gene>
    <name evidence="20" type="primary">nad2</name>
</gene>
<evidence type="ECO:0000256" key="7">
    <source>
        <dbReference type="ARBA" id="ARBA00022660"/>
    </source>
</evidence>
<comment type="subcellular location">
    <subcellularLocation>
        <location evidence="2 18">Mitochondrion inner membrane</location>
        <topology evidence="2 18">Multi-pass membrane protein</topology>
    </subcellularLocation>
</comment>
<keyword evidence="9 18" id="KW-0999">Mitochondrion inner membrane</keyword>
<dbReference type="GO" id="GO:0005743">
    <property type="term" value="C:mitochondrial inner membrane"/>
    <property type="evidence" value="ECO:0007669"/>
    <property type="project" value="UniProtKB-SubCell"/>
</dbReference>
<dbReference type="AlphaFoldDB" id="A0A1P8DKE9"/>
<dbReference type="EC" id="7.1.1.2" evidence="4 18"/>
<evidence type="ECO:0000256" key="12">
    <source>
        <dbReference type="ARBA" id="ARBA00022989"/>
    </source>
</evidence>
<evidence type="ECO:0000256" key="6">
    <source>
        <dbReference type="ARBA" id="ARBA00022448"/>
    </source>
</evidence>
<organism evidence="20">
    <name type="scientific">Oniscus asellus</name>
    <name type="common">Common shiny woodlouse</name>
    <dbReference type="NCBI Taxonomy" id="96861"/>
    <lineage>
        <taxon>Eukaryota</taxon>
        <taxon>Metazoa</taxon>
        <taxon>Ecdysozoa</taxon>
        <taxon>Arthropoda</taxon>
        <taxon>Crustacea</taxon>
        <taxon>Multicrustacea</taxon>
        <taxon>Malacostraca</taxon>
        <taxon>Eumalacostraca</taxon>
        <taxon>Peracarida</taxon>
        <taxon>Isopoda</taxon>
        <taxon>Oniscidea</taxon>
        <taxon>Crinocheta</taxon>
        <taxon>Oniscidae</taxon>
        <taxon>Oniscus</taxon>
    </lineage>
</organism>
<dbReference type="GO" id="GO:0006120">
    <property type="term" value="P:mitochondrial electron transport, NADH to ubiquinone"/>
    <property type="evidence" value="ECO:0007669"/>
    <property type="project" value="InterPro"/>
</dbReference>
<sequence>MLRKMLAYSSINHLGWLLLAMTGLSQVWMTYFFIYCILVSLVVVILMNLSIFHLNQLMSSFMPWEYKVIILLSMFSLGGMPPLLGFLPKWVLIKQCITPSSMIYMSVMIFTSVVTLFFYSRLGVSALLISQKMNPKNFLWNKEILSAVGFLSVFGFGLVGWFSMVSMT</sequence>
<evidence type="ECO:0000256" key="11">
    <source>
        <dbReference type="ARBA" id="ARBA00022982"/>
    </source>
</evidence>
<feature type="transmembrane region" description="Helical" evidence="18">
    <location>
        <begin position="103"/>
        <end position="124"/>
    </location>
</feature>
<evidence type="ECO:0000256" key="4">
    <source>
        <dbReference type="ARBA" id="ARBA00012944"/>
    </source>
</evidence>
<name>A0A1P8DKE9_ONIAS</name>
<evidence type="ECO:0000256" key="14">
    <source>
        <dbReference type="ARBA" id="ARBA00023075"/>
    </source>
</evidence>
<keyword evidence="8 18" id="KW-0812">Transmembrane</keyword>
<dbReference type="InterPro" id="IPR050175">
    <property type="entry name" value="Complex_I_Subunit_2"/>
</dbReference>
<evidence type="ECO:0000256" key="13">
    <source>
        <dbReference type="ARBA" id="ARBA00023027"/>
    </source>
</evidence>
<geneLocation type="mitochondrion" evidence="20"/>
<evidence type="ECO:0000256" key="18">
    <source>
        <dbReference type="RuleBase" id="RU003403"/>
    </source>
</evidence>
<keyword evidence="16 18" id="KW-0472">Membrane</keyword>
<keyword evidence="6" id="KW-0813">Transport</keyword>
<evidence type="ECO:0000256" key="5">
    <source>
        <dbReference type="ARBA" id="ARBA00021008"/>
    </source>
</evidence>
<evidence type="ECO:0000256" key="1">
    <source>
        <dbReference type="ARBA" id="ARBA00003257"/>
    </source>
</evidence>
<dbReference type="Pfam" id="PF00361">
    <property type="entry name" value="Proton_antipo_M"/>
    <property type="match status" value="1"/>
</dbReference>
<feature type="domain" description="NADH:quinone oxidoreductase/Mrp antiporter transmembrane" evidence="19">
    <location>
        <begin position="2"/>
        <end position="115"/>
    </location>
</feature>
<dbReference type="PANTHER" id="PTHR46552:SF1">
    <property type="entry name" value="NADH-UBIQUINONE OXIDOREDUCTASE CHAIN 2"/>
    <property type="match status" value="1"/>
</dbReference>
<evidence type="ECO:0000256" key="8">
    <source>
        <dbReference type="ARBA" id="ARBA00022692"/>
    </source>
</evidence>
<dbReference type="PANTHER" id="PTHR46552">
    <property type="entry name" value="NADH-UBIQUINONE OXIDOREDUCTASE CHAIN 2"/>
    <property type="match status" value="1"/>
</dbReference>
<keyword evidence="12 18" id="KW-1133">Transmembrane helix</keyword>
<evidence type="ECO:0000256" key="16">
    <source>
        <dbReference type="ARBA" id="ARBA00023136"/>
    </source>
</evidence>
<dbReference type="PRINTS" id="PR01436">
    <property type="entry name" value="NADHDHGNASE2"/>
</dbReference>
<keyword evidence="14 18" id="KW-0830">Ubiquinone</keyword>
<dbReference type="GO" id="GO:0008137">
    <property type="term" value="F:NADH dehydrogenase (ubiquinone) activity"/>
    <property type="evidence" value="ECO:0007669"/>
    <property type="project" value="UniProtKB-EC"/>
</dbReference>
<evidence type="ECO:0000259" key="19">
    <source>
        <dbReference type="Pfam" id="PF00361"/>
    </source>
</evidence>
<protein>
    <recommendedName>
        <fullName evidence="5 18">NADH-ubiquinone oxidoreductase chain 2</fullName>
        <ecNumber evidence="4 18">7.1.1.2</ecNumber>
    </recommendedName>
</protein>
<keyword evidence="13 18" id="KW-0520">NAD</keyword>
<feature type="transmembrane region" description="Helical" evidence="18">
    <location>
        <begin position="144"/>
        <end position="164"/>
    </location>
</feature>
<evidence type="ECO:0000256" key="9">
    <source>
        <dbReference type="ARBA" id="ARBA00022792"/>
    </source>
</evidence>
<dbReference type="EMBL" id="KX289581">
    <property type="protein sequence ID" value="APU89516.1"/>
    <property type="molecule type" value="Genomic_DNA"/>
</dbReference>